<keyword evidence="2" id="KW-0813">Transport</keyword>
<dbReference type="AlphaFoldDB" id="A0A0Y0Q9P4"/>
<comment type="similarity">
    <text evidence="1">Belongs to the bacterial solute-binding protein 5 family.</text>
</comment>
<organism evidence="6 7">
    <name type="scientific">Microterricola viridarii</name>
    <dbReference type="NCBI Taxonomy" id="412690"/>
    <lineage>
        <taxon>Bacteria</taxon>
        <taxon>Bacillati</taxon>
        <taxon>Actinomycetota</taxon>
        <taxon>Actinomycetes</taxon>
        <taxon>Micrococcales</taxon>
        <taxon>Microbacteriaceae</taxon>
        <taxon>Microterricola</taxon>
    </lineage>
</organism>
<evidence type="ECO:0000256" key="3">
    <source>
        <dbReference type="ARBA" id="ARBA00022729"/>
    </source>
</evidence>
<reference evidence="7" key="2">
    <citation type="submission" date="2016-01" db="EMBL/GenBank/DDBJ databases">
        <title>First complete genome sequence of a species in the genus Microterricola, an extremophilic cold active enzyme producing strain ERGS5:02 isolated from Sikkim Himalaya.</title>
        <authorList>
            <person name="Kumar R."/>
            <person name="Singh D."/>
            <person name="Swarnkar M.K."/>
        </authorList>
    </citation>
    <scope>NUCLEOTIDE SEQUENCE [LARGE SCALE GENOMIC DNA]</scope>
    <source>
        <strain evidence="7">ERGS5:02</strain>
    </source>
</reference>
<proteinExistence type="inferred from homology"/>
<evidence type="ECO:0000256" key="1">
    <source>
        <dbReference type="ARBA" id="ARBA00005695"/>
    </source>
</evidence>
<dbReference type="PANTHER" id="PTHR30290">
    <property type="entry name" value="PERIPLASMIC BINDING COMPONENT OF ABC TRANSPORTER"/>
    <property type="match status" value="1"/>
</dbReference>
<accession>A0A0Y0Q9P4</accession>
<reference evidence="6 7" key="1">
    <citation type="journal article" date="2016" name="J. Biotechnol.">
        <title>First complete genome sequence of a species in the genus Microterricola, an extremophilic cold active enzyme producing bacterial strain ERGS5:02 isolated from Sikkim Himalaya.</title>
        <authorList>
            <person name="Himanshu"/>
            <person name="Swarnkar M.K."/>
            <person name="Singh D."/>
            <person name="Kumar R."/>
        </authorList>
    </citation>
    <scope>NUCLEOTIDE SEQUENCE [LARGE SCALE GENOMIC DNA]</scope>
    <source>
        <strain evidence="6 7">ERGS5:02</strain>
    </source>
</reference>
<dbReference type="KEGG" id="mvd:AWU67_00605"/>
<dbReference type="Gene3D" id="3.10.105.10">
    <property type="entry name" value="Dipeptide-binding Protein, Domain 3"/>
    <property type="match status" value="1"/>
</dbReference>
<keyword evidence="7" id="KW-1185">Reference proteome</keyword>
<protein>
    <submittedName>
        <fullName evidence="6">ABC transporter substrate-binding protein</fullName>
    </submittedName>
</protein>
<dbReference type="SUPFAM" id="SSF53850">
    <property type="entry name" value="Periplasmic binding protein-like II"/>
    <property type="match status" value="1"/>
</dbReference>
<dbReference type="Pfam" id="PF00496">
    <property type="entry name" value="SBP_bac_5"/>
    <property type="match status" value="1"/>
</dbReference>
<gene>
    <name evidence="6" type="ORF">AWU67_00605</name>
</gene>
<feature type="signal peptide" evidence="4">
    <location>
        <begin position="1"/>
        <end position="18"/>
    </location>
</feature>
<evidence type="ECO:0000259" key="5">
    <source>
        <dbReference type="Pfam" id="PF00496"/>
    </source>
</evidence>
<sequence length="513" mass="53487">MRRAAAVAVTGTLVVALAGCSAAGGAGTAASSSTLTIAQEADMAPSGFDPLAYSAGQRQMMSAAYNSLLSLQPDGTVGAGLASEWEFNEDGTVLTLTLADGVTFSDGSKLSAALVLANLERRSDPALVAYSGFAPGGDAEMLSVEAPDASTVVITFAAPQFAVVQSLANVAGMIVGQTAIDDATLLKKAPIGSGPYVLDTAKTVKASTYTFVRNDASTEAADYPFDTVVFRPINDPQARANALISGQVDAGVMKSSTVELLESKKMGVSQIGGTTVSLIQFDKTGTSVPEMADERVRQAIQLSIDRDRLVELLHVGDTPQRNALPSASAGWSEEVDAAWQRDVPKAKALLAEAGYPNGFSFEMLSSPDSQADLELIQKDLAEAGIVMNVRPAASTQEAFDAVKTTAMGYIPLDWSNTVGLMYGVLFGFANTQGGDDEQLRAATGALAGAQTDDGRDEALQALNARLVESGWLYPLYEPLLNIGYNPTKLNPVTFAGTDSIPLLSSFTPVETAK</sequence>
<evidence type="ECO:0000256" key="4">
    <source>
        <dbReference type="SAM" id="SignalP"/>
    </source>
</evidence>
<dbReference type="InterPro" id="IPR000914">
    <property type="entry name" value="SBP_5_dom"/>
</dbReference>
<dbReference type="GO" id="GO:0015833">
    <property type="term" value="P:peptide transport"/>
    <property type="evidence" value="ECO:0007669"/>
    <property type="project" value="TreeGrafter"/>
</dbReference>
<feature type="domain" description="Solute-binding protein family 5" evidence="5">
    <location>
        <begin position="78"/>
        <end position="430"/>
    </location>
</feature>
<keyword evidence="3 4" id="KW-0732">Signal</keyword>
<dbReference type="PROSITE" id="PS51257">
    <property type="entry name" value="PROKAR_LIPOPROTEIN"/>
    <property type="match status" value="1"/>
</dbReference>
<evidence type="ECO:0000256" key="2">
    <source>
        <dbReference type="ARBA" id="ARBA00022448"/>
    </source>
</evidence>
<name>A0A0Y0Q9P4_9MICO</name>
<dbReference type="GO" id="GO:1904680">
    <property type="term" value="F:peptide transmembrane transporter activity"/>
    <property type="evidence" value="ECO:0007669"/>
    <property type="project" value="TreeGrafter"/>
</dbReference>
<dbReference type="EMBL" id="CP014145">
    <property type="protein sequence ID" value="AMB60251.1"/>
    <property type="molecule type" value="Genomic_DNA"/>
</dbReference>
<evidence type="ECO:0000313" key="7">
    <source>
        <dbReference type="Proteomes" id="UP000058305"/>
    </source>
</evidence>
<dbReference type="InterPro" id="IPR039424">
    <property type="entry name" value="SBP_5"/>
</dbReference>
<dbReference type="PANTHER" id="PTHR30290:SF9">
    <property type="entry name" value="OLIGOPEPTIDE-BINDING PROTEIN APPA"/>
    <property type="match status" value="1"/>
</dbReference>
<evidence type="ECO:0000313" key="6">
    <source>
        <dbReference type="EMBL" id="AMB60251.1"/>
    </source>
</evidence>
<dbReference type="Proteomes" id="UP000058305">
    <property type="component" value="Chromosome"/>
</dbReference>
<feature type="chain" id="PRO_5039726473" evidence="4">
    <location>
        <begin position="19"/>
        <end position="513"/>
    </location>
</feature>
<dbReference type="Gene3D" id="3.40.190.10">
    <property type="entry name" value="Periplasmic binding protein-like II"/>
    <property type="match status" value="1"/>
</dbReference>